<accession>A0A7R9KUU1</accession>
<evidence type="ECO:0000313" key="1">
    <source>
        <dbReference type="EMBL" id="CAD7629858.1"/>
    </source>
</evidence>
<dbReference type="InterPro" id="IPR036397">
    <property type="entry name" value="RNaseH_sf"/>
</dbReference>
<sequence>MDKHMWDFLASGLASGSGPKAHITLKTGRIVNICELKSETRALSCKIRFDTKLTTRIPIQLIGEKYLRDRIVKYLIDHVNEVKVMQVVNDDKHELPDYCTLCYGSHSFTSCRNCRYCYGSDHQAIDCILLQNKMDYLGQTDKPDKKFVPLDKMSKSNRKCWNRKQKCGFVMEAYFRLSPLISTIVPPYDNFNDNMIYYSIDVEGAQVQVNGVNSNVAVQVVLSARFANQMKITSIFSTYIRKPKGLYDTMITVSGVNVAVLEDKTKTLPIEDVRKHLFHYVCNNTLVGHTLVKSDLAMLGITIAELNQIKCKTIDIKDLFGGLSLKDIAFANLIGKDRKPLRIQEYQKSTTSRPLSGHNCEVDCRVTLKAFHKWKFATLEEKQMMANAAKALAFIKANL</sequence>
<organism evidence="1">
    <name type="scientific">Medioppia subpectinata</name>
    <dbReference type="NCBI Taxonomy" id="1979941"/>
    <lineage>
        <taxon>Eukaryota</taxon>
        <taxon>Metazoa</taxon>
        <taxon>Ecdysozoa</taxon>
        <taxon>Arthropoda</taxon>
        <taxon>Chelicerata</taxon>
        <taxon>Arachnida</taxon>
        <taxon>Acari</taxon>
        <taxon>Acariformes</taxon>
        <taxon>Sarcoptiformes</taxon>
        <taxon>Oribatida</taxon>
        <taxon>Brachypylina</taxon>
        <taxon>Oppioidea</taxon>
        <taxon>Oppiidae</taxon>
        <taxon>Medioppia</taxon>
    </lineage>
</organism>
<evidence type="ECO:0008006" key="3">
    <source>
        <dbReference type="Google" id="ProtNLM"/>
    </source>
</evidence>
<reference evidence="1" key="1">
    <citation type="submission" date="2020-11" db="EMBL/GenBank/DDBJ databases">
        <authorList>
            <person name="Tran Van P."/>
        </authorList>
    </citation>
    <scope>NUCLEOTIDE SEQUENCE</scope>
</reference>
<keyword evidence="2" id="KW-1185">Reference proteome</keyword>
<dbReference type="Proteomes" id="UP000759131">
    <property type="component" value="Unassembled WGS sequence"/>
</dbReference>
<dbReference type="Gene3D" id="3.30.420.10">
    <property type="entry name" value="Ribonuclease H-like superfamily/Ribonuclease H"/>
    <property type="match status" value="1"/>
</dbReference>
<name>A0A7R9KUU1_9ACAR</name>
<dbReference type="AlphaFoldDB" id="A0A7R9KUU1"/>
<evidence type="ECO:0000313" key="2">
    <source>
        <dbReference type="Proteomes" id="UP000759131"/>
    </source>
</evidence>
<protein>
    <recommendedName>
        <fullName evidence="3">Exonuclease domain-containing protein</fullName>
    </recommendedName>
</protein>
<dbReference type="InterPro" id="IPR012337">
    <property type="entry name" value="RNaseH-like_sf"/>
</dbReference>
<dbReference type="GO" id="GO:0003676">
    <property type="term" value="F:nucleic acid binding"/>
    <property type="evidence" value="ECO:0007669"/>
    <property type="project" value="InterPro"/>
</dbReference>
<proteinExistence type="predicted"/>
<dbReference type="SUPFAM" id="SSF53098">
    <property type="entry name" value="Ribonuclease H-like"/>
    <property type="match status" value="1"/>
</dbReference>
<dbReference type="EMBL" id="CAJPIZ010007391">
    <property type="protein sequence ID" value="CAG2110288.1"/>
    <property type="molecule type" value="Genomic_DNA"/>
</dbReference>
<dbReference type="EMBL" id="OC861966">
    <property type="protein sequence ID" value="CAD7629858.1"/>
    <property type="molecule type" value="Genomic_DNA"/>
</dbReference>
<gene>
    <name evidence="1" type="ORF">OSB1V03_LOCUS10273</name>
</gene>